<evidence type="ECO:0000313" key="3">
    <source>
        <dbReference type="Proteomes" id="UP000093000"/>
    </source>
</evidence>
<sequence>MLNYTSRFLKRTIQPIRVSSRSVHAYPKEYNSLQSAAHHFKQQQHMPYFLEYLMWVVFGSEALHLIWLKMDYREYKERTAHKTKLLEKLIARIEQGESIDDSLRQEIRMVILNNKLHQPKTEEIDDDYLDQLIAQSEMTEEVMEKKKVVVQDSQWLNVNKEDRKADKPFFL</sequence>
<dbReference type="InterPro" id="IPR035213">
    <property type="entry name" value="DUF5321"/>
</dbReference>
<reference evidence="2 3" key="1">
    <citation type="submission" date="2016-03" db="EMBL/GenBank/DDBJ databases">
        <title>Choanephora cucurbitarum.</title>
        <authorList>
            <person name="Min B."/>
            <person name="Park H."/>
            <person name="Park J.-H."/>
            <person name="Shin H.-D."/>
            <person name="Choi I.-G."/>
        </authorList>
    </citation>
    <scope>NUCLEOTIDE SEQUENCE [LARGE SCALE GENOMIC DNA]</scope>
    <source>
        <strain evidence="2 3">KUS-F28377</strain>
    </source>
</reference>
<keyword evidence="1" id="KW-0472">Membrane</keyword>
<dbReference type="EMBL" id="LUGH01000291">
    <property type="protein sequence ID" value="OBZ86527.1"/>
    <property type="molecule type" value="Genomic_DNA"/>
</dbReference>
<evidence type="ECO:0000256" key="1">
    <source>
        <dbReference type="SAM" id="Phobius"/>
    </source>
</evidence>
<evidence type="ECO:0000313" key="2">
    <source>
        <dbReference type="EMBL" id="OBZ86527.1"/>
    </source>
</evidence>
<dbReference type="Pfam" id="PF17254">
    <property type="entry name" value="DUF5321"/>
    <property type="match status" value="1"/>
</dbReference>
<protein>
    <submittedName>
        <fullName evidence="2">Uncharacterized protein</fullName>
    </submittedName>
</protein>
<keyword evidence="1" id="KW-0812">Transmembrane</keyword>
<accession>A0A1C7NBN3</accession>
<proteinExistence type="predicted"/>
<dbReference type="Proteomes" id="UP000093000">
    <property type="component" value="Unassembled WGS sequence"/>
</dbReference>
<gene>
    <name evidence="2" type="ORF">A0J61_05418</name>
</gene>
<dbReference type="AlphaFoldDB" id="A0A1C7NBN3"/>
<feature type="transmembrane region" description="Helical" evidence="1">
    <location>
        <begin position="49"/>
        <end position="68"/>
    </location>
</feature>
<keyword evidence="1" id="KW-1133">Transmembrane helix</keyword>
<organism evidence="2 3">
    <name type="scientific">Choanephora cucurbitarum</name>
    <dbReference type="NCBI Taxonomy" id="101091"/>
    <lineage>
        <taxon>Eukaryota</taxon>
        <taxon>Fungi</taxon>
        <taxon>Fungi incertae sedis</taxon>
        <taxon>Mucoromycota</taxon>
        <taxon>Mucoromycotina</taxon>
        <taxon>Mucoromycetes</taxon>
        <taxon>Mucorales</taxon>
        <taxon>Mucorineae</taxon>
        <taxon>Choanephoraceae</taxon>
        <taxon>Choanephoroideae</taxon>
        <taxon>Choanephora</taxon>
    </lineage>
</organism>
<name>A0A1C7NBN3_9FUNG</name>
<keyword evidence="3" id="KW-1185">Reference proteome</keyword>
<dbReference type="OrthoDB" id="2253354at2759"/>
<dbReference type="InParanoid" id="A0A1C7NBN3"/>
<comment type="caution">
    <text evidence="2">The sequence shown here is derived from an EMBL/GenBank/DDBJ whole genome shotgun (WGS) entry which is preliminary data.</text>
</comment>